<comment type="function">
    <text evidence="1 6">Exhibits S-adenosyl-L-methionine-dependent methyltransferase activity.</text>
</comment>
<evidence type="ECO:0000256" key="4">
    <source>
        <dbReference type="ARBA" id="ARBA00022679"/>
    </source>
</evidence>
<dbReference type="GO" id="GO:0032259">
    <property type="term" value="P:methylation"/>
    <property type="evidence" value="ECO:0007669"/>
    <property type="project" value="UniProtKB-KW"/>
</dbReference>
<reference evidence="7 8" key="1">
    <citation type="submission" date="2016-01" db="EMBL/GenBank/DDBJ databases">
        <title>The new phylogeny of the genus Mycobacterium.</title>
        <authorList>
            <person name="Tarcisio F."/>
            <person name="Conor M."/>
            <person name="Antonella G."/>
            <person name="Elisabetta G."/>
            <person name="Giulia F.S."/>
            <person name="Sara T."/>
            <person name="Anna F."/>
            <person name="Clotilde B."/>
            <person name="Roberto B."/>
            <person name="Veronica D.S."/>
            <person name="Fabio R."/>
            <person name="Monica P."/>
            <person name="Olivier J."/>
            <person name="Enrico T."/>
            <person name="Nicola S."/>
        </authorList>
    </citation>
    <scope>NUCLEOTIDE SEQUENCE [LARGE SCALE GENOMIC DNA]</scope>
    <source>
        <strain evidence="7 8">DSM 44803</strain>
    </source>
</reference>
<evidence type="ECO:0000256" key="3">
    <source>
        <dbReference type="ARBA" id="ARBA00022603"/>
    </source>
</evidence>
<evidence type="ECO:0000313" key="8">
    <source>
        <dbReference type="Proteomes" id="UP000193781"/>
    </source>
</evidence>
<organism evidence="7 8">
    <name type="scientific">Mycobacterium nebraskense</name>
    <dbReference type="NCBI Taxonomy" id="244292"/>
    <lineage>
        <taxon>Bacteria</taxon>
        <taxon>Bacillati</taxon>
        <taxon>Actinomycetota</taxon>
        <taxon>Actinomycetes</taxon>
        <taxon>Mycobacteriales</taxon>
        <taxon>Mycobacteriaceae</taxon>
        <taxon>Mycobacterium</taxon>
    </lineage>
</organism>
<accession>A0A0F5NED2</accession>
<dbReference type="InterPro" id="IPR007213">
    <property type="entry name" value="Ppm1/Ppm2/Tcmp"/>
</dbReference>
<comment type="caution">
    <text evidence="7">The sequence shown here is derived from an EMBL/GenBank/DDBJ whole genome shotgun (WGS) entry which is preliminary data.</text>
</comment>
<evidence type="ECO:0000313" key="7">
    <source>
        <dbReference type="EMBL" id="ORW25252.1"/>
    </source>
</evidence>
<dbReference type="EC" id="2.1.1.-" evidence="6"/>
<evidence type="ECO:0000256" key="2">
    <source>
        <dbReference type="ARBA" id="ARBA00008138"/>
    </source>
</evidence>
<name>A0A0F5NED2_9MYCO</name>
<sequence length="307" mass="33759">MSSLGSARTEGDSWDLASSVGATATMVAASRALASREPDPLIDDRFAEPLVRAVGHPFFVRMLDGQIPLDNDDMPLTLQQRREQIAVRTRFFDDFLLSATSAGIRQAVILAAGLDARAYRLAWSAGTVVYEVDQPEVIAFKSDTLAAMGAEPTAERRTVSVDLRDDWPTALRDNGFDPTAPTAWIAEGLLPYLPPQAQDRLLDNITALSAPGSRLATENITDMGVFTDERARAMRTTWRKHGLDIDVAELVWHGTRQPAGEHLAATGWVVTPYPTERLYADYGFVVPDNEMLKEFRHAITYISAELG</sequence>
<dbReference type="PANTHER" id="PTHR43619:SF2">
    <property type="entry name" value="S-ADENOSYL-L-METHIONINE-DEPENDENT METHYLTRANSFERASES SUPERFAMILY PROTEIN"/>
    <property type="match status" value="1"/>
</dbReference>
<keyword evidence="8" id="KW-1185">Reference proteome</keyword>
<dbReference type="FunFam" id="3.40.50.150:FF:000152">
    <property type="entry name" value="S-adenosyl-L-methionine-dependent methyltransferase"/>
    <property type="match status" value="1"/>
</dbReference>
<keyword evidence="4 7" id="KW-0808">Transferase</keyword>
<dbReference type="InterPro" id="IPR029063">
    <property type="entry name" value="SAM-dependent_MTases_sf"/>
</dbReference>
<dbReference type="Pfam" id="PF04072">
    <property type="entry name" value="LCM"/>
    <property type="match status" value="1"/>
</dbReference>
<evidence type="ECO:0000256" key="5">
    <source>
        <dbReference type="ARBA" id="ARBA00022691"/>
    </source>
</evidence>
<dbReference type="NCBIfam" id="TIGR00027">
    <property type="entry name" value="mthyl_TIGR00027"/>
    <property type="match status" value="1"/>
</dbReference>
<comment type="similarity">
    <text evidence="2 6">Belongs to the UPF0677 family.</text>
</comment>
<evidence type="ECO:0000256" key="6">
    <source>
        <dbReference type="RuleBase" id="RU362030"/>
    </source>
</evidence>
<dbReference type="RefSeq" id="WP_046183295.1">
    <property type="nucleotide sequence ID" value="NZ_JACPNT010000017.1"/>
</dbReference>
<dbReference type="Proteomes" id="UP000193781">
    <property type="component" value="Unassembled WGS sequence"/>
</dbReference>
<dbReference type="EMBL" id="LQPH01000106">
    <property type="protein sequence ID" value="ORW25252.1"/>
    <property type="molecule type" value="Genomic_DNA"/>
</dbReference>
<proteinExistence type="inferred from homology"/>
<dbReference type="PANTHER" id="PTHR43619">
    <property type="entry name" value="S-ADENOSYL-L-METHIONINE-DEPENDENT METHYLTRANSFERASE YKTD-RELATED"/>
    <property type="match status" value="1"/>
</dbReference>
<dbReference type="InterPro" id="IPR011610">
    <property type="entry name" value="SAM_mthyl_Trfase_ML2640-like"/>
</dbReference>
<dbReference type="GO" id="GO:0008168">
    <property type="term" value="F:methyltransferase activity"/>
    <property type="evidence" value="ECO:0007669"/>
    <property type="project" value="UniProtKB-UniRule"/>
</dbReference>
<evidence type="ECO:0000256" key="1">
    <source>
        <dbReference type="ARBA" id="ARBA00003907"/>
    </source>
</evidence>
<keyword evidence="5 6" id="KW-0949">S-adenosyl-L-methionine</keyword>
<dbReference type="AlphaFoldDB" id="A0A0F5NED2"/>
<keyword evidence="3 6" id="KW-0489">Methyltransferase</keyword>
<dbReference type="Gene3D" id="3.40.50.150">
    <property type="entry name" value="Vaccinia Virus protein VP39"/>
    <property type="match status" value="1"/>
</dbReference>
<dbReference type="OrthoDB" id="9806164at2"/>
<protein>
    <recommendedName>
        <fullName evidence="6">S-adenosyl-L-methionine-dependent methyltransferase</fullName>
        <ecNumber evidence="6">2.1.1.-</ecNumber>
    </recommendedName>
</protein>
<dbReference type="SUPFAM" id="SSF53335">
    <property type="entry name" value="S-adenosyl-L-methionine-dependent methyltransferases"/>
    <property type="match status" value="1"/>
</dbReference>
<gene>
    <name evidence="7" type="ORF">AWC17_02000</name>
</gene>